<reference evidence="2" key="1">
    <citation type="submission" date="2021-02" db="EMBL/GenBank/DDBJ databases">
        <authorList>
            <person name="Nowell W R."/>
        </authorList>
    </citation>
    <scope>NUCLEOTIDE SEQUENCE</scope>
</reference>
<dbReference type="Gene3D" id="1.10.1170.10">
    <property type="entry name" value="Inhibitor Of Apoptosis Protein (2mihbC-IAP-1), Chain A"/>
    <property type="match status" value="2"/>
</dbReference>
<dbReference type="InterPro" id="IPR001370">
    <property type="entry name" value="BIR_rpt"/>
</dbReference>
<dbReference type="GO" id="GO:0005737">
    <property type="term" value="C:cytoplasm"/>
    <property type="evidence" value="ECO:0007669"/>
    <property type="project" value="TreeGrafter"/>
</dbReference>
<dbReference type="GO" id="GO:0043027">
    <property type="term" value="F:cysteine-type endopeptidase inhibitor activity involved in apoptotic process"/>
    <property type="evidence" value="ECO:0007669"/>
    <property type="project" value="TreeGrafter"/>
</dbReference>
<comment type="caution">
    <text evidence="2">The sequence shown here is derived from an EMBL/GenBank/DDBJ whole genome shotgun (WGS) entry which is preliminary data.</text>
</comment>
<dbReference type="Pfam" id="PF00653">
    <property type="entry name" value="BIR"/>
    <property type="match status" value="2"/>
</dbReference>
<dbReference type="SUPFAM" id="SSF57924">
    <property type="entry name" value="Inhibitor of apoptosis (IAP) repeat"/>
    <property type="match status" value="2"/>
</dbReference>
<protein>
    <recommendedName>
        <fullName evidence="5">Inhibitor of apoptosis 2</fullName>
    </recommendedName>
</protein>
<dbReference type="SMART" id="SM00238">
    <property type="entry name" value="BIR"/>
    <property type="match status" value="2"/>
</dbReference>
<organism evidence="2 4">
    <name type="scientific">Didymodactylos carnosus</name>
    <dbReference type="NCBI Taxonomy" id="1234261"/>
    <lineage>
        <taxon>Eukaryota</taxon>
        <taxon>Metazoa</taxon>
        <taxon>Spiralia</taxon>
        <taxon>Gnathifera</taxon>
        <taxon>Rotifera</taxon>
        <taxon>Eurotatoria</taxon>
        <taxon>Bdelloidea</taxon>
        <taxon>Philodinida</taxon>
        <taxon>Philodinidae</taxon>
        <taxon>Didymodactylos</taxon>
    </lineage>
</organism>
<feature type="region of interest" description="Disordered" evidence="1">
    <location>
        <begin position="63"/>
        <end position="85"/>
    </location>
</feature>
<dbReference type="CDD" id="cd00022">
    <property type="entry name" value="BIR"/>
    <property type="match status" value="2"/>
</dbReference>
<dbReference type="GO" id="GO:0043066">
    <property type="term" value="P:negative regulation of apoptotic process"/>
    <property type="evidence" value="ECO:0007669"/>
    <property type="project" value="TreeGrafter"/>
</dbReference>
<gene>
    <name evidence="2" type="ORF">OVA965_LOCUS37654</name>
    <name evidence="3" type="ORF">TMI583_LOCUS38756</name>
</gene>
<dbReference type="Proteomes" id="UP000677228">
    <property type="component" value="Unassembled WGS sequence"/>
</dbReference>
<dbReference type="AlphaFoldDB" id="A0A8S2FNG1"/>
<accession>A0A8S2FNG1</accession>
<dbReference type="InterPro" id="IPR050784">
    <property type="entry name" value="IAP"/>
</dbReference>
<dbReference type="EMBL" id="CAJOBA010058023">
    <property type="protein sequence ID" value="CAF4304989.1"/>
    <property type="molecule type" value="Genomic_DNA"/>
</dbReference>
<dbReference type="PROSITE" id="PS50143">
    <property type="entry name" value="BIR_REPEAT_2"/>
    <property type="match status" value="2"/>
</dbReference>
<dbReference type="PANTHER" id="PTHR10044:SF139">
    <property type="entry name" value="DEATH-ASSOCIATED INHIBITOR OF APOPTOSIS 2"/>
    <property type="match status" value="1"/>
</dbReference>
<name>A0A8S2FNG1_9BILA</name>
<dbReference type="EMBL" id="CAJNOK010035912">
    <property type="protein sequence ID" value="CAF1517602.1"/>
    <property type="molecule type" value="Genomic_DNA"/>
</dbReference>
<evidence type="ECO:0000313" key="4">
    <source>
        <dbReference type="Proteomes" id="UP000677228"/>
    </source>
</evidence>
<dbReference type="GO" id="GO:0005634">
    <property type="term" value="C:nucleus"/>
    <property type="evidence" value="ECO:0007669"/>
    <property type="project" value="TreeGrafter"/>
</dbReference>
<dbReference type="Proteomes" id="UP000682733">
    <property type="component" value="Unassembled WGS sequence"/>
</dbReference>
<dbReference type="PANTHER" id="PTHR10044">
    <property type="entry name" value="INHIBITOR OF APOPTOSIS"/>
    <property type="match status" value="1"/>
</dbReference>
<sequence length="441" mass="50318">MAAASTAYSVSYSLLDKPKQTSDAYYKTYGKFIEIVKKNLLKKEEPTIDIIDTSTQERRIVKRKQEETEGNYGRENNHNKSAAGGDYPPYLLRELAPLNEIRKRTYSHWQLISPTGSQMIESGFFNCNVGDRVICIYCNLVCQQWMLTDDPSEIHKLLSPDCCFVKSNLVYSTTPTRTILCETAGVPTDCEIVRIQACNQQFMEIPKRHATFATWPAEAPLQSIDDLVRAGFFYTGTKTIVTCFYCNGSLQNWGEDDNPTIEHARWFPQCPYVRQLCGDDLFQKIQQSKRVAQQITRGTQLQIPDENTLYRLAAPRLDLPISQRLLEKFKLSYIKRCYEDQLRLKLDDFTSESDVYMACLILQKQIEVIDGKKENIIIPSKKLKEMSKNVKRETTTIISNESDVEEEMVTSSSSSTASSADGHLIKKGFSLAKNQLSITNF</sequence>
<evidence type="ECO:0000313" key="2">
    <source>
        <dbReference type="EMBL" id="CAF1517602.1"/>
    </source>
</evidence>
<evidence type="ECO:0000313" key="3">
    <source>
        <dbReference type="EMBL" id="CAF4304989.1"/>
    </source>
</evidence>
<dbReference type="GO" id="GO:0051726">
    <property type="term" value="P:regulation of cell cycle"/>
    <property type="evidence" value="ECO:0007669"/>
    <property type="project" value="TreeGrafter"/>
</dbReference>
<evidence type="ECO:0008006" key="5">
    <source>
        <dbReference type="Google" id="ProtNLM"/>
    </source>
</evidence>
<evidence type="ECO:0000256" key="1">
    <source>
        <dbReference type="SAM" id="MobiDB-lite"/>
    </source>
</evidence>
<proteinExistence type="predicted"/>